<dbReference type="InterPro" id="IPR036477">
    <property type="entry name" value="Formyl_transf_N_sf"/>
</dbReference>
<evidence type="ECO:0000256" key="4">
    <source>
        <dbReference type="HAMAP-Rule" id="MF_01930"/>
    </source>
</evidence>
<name>A0A118DL40_BURVI</name>
<evidence type="ECO:0000313" key="6">
    <source>
        <dbReference type="Proteomes" id="UP000237632"/>
    </source>
</evidence>
<dbReference type="HAMAP" id="MF_01930">
    <property type="entry name" value="PurN"/>
    <property type="match status" value="1"/>
</dbReference>
<dbReference type="GO" id="GO:0004644">
    <property type="term" value="F:phosphoribosylglycinamide formyltransferase activity"/>
    <property type="evidence" value="ECO:0007669"/>
    <property type="project" value="UniProtKB-UniRule"/>
</dbReference>
<dbReference type="CDD" id="cd08645">
    <property type="entry name" value="FMT_core_GART"/>
    <property type="match status" value="1"/>
</dbReference>
<dbReference type="RefSeq" id="WP_034192628.1">
    <property type="nucleotide sequence ID" value="NZ_CADFFE010000011.1"/>
</dbReference>
<dbReference type="Pfam" id="PF00551">
    <property type="entry name" value="Formyl_trans_N"/>
    <property type="match status" value="1"/>
</dbReference>
<reference evidence="5 6" key="1">
    <citation type="submission" date="2018-03" db="EMBL/GenBank/DDBJ databases">
        <authorList>
            <person name="Nguyen K."/>
            <person name="Fouts D."/>
            <person name="Sutton G."/>
        </authorList>
    </citation>
    <scope>NUCLEOTIDE SEQUENCE [LARGE SCALE GENOMIC DNA]</scope>
    <source>
        <strain evidence="5 6">AU3578</strain>
    </source>
</reference>
<comment type="function">
    <text evidence="4">Catalyzes the transfer of a formyl group from 10-formyltetrahydrofolate to 5-phospho-ribosyl-glycinamide (GAR), producing 5-phospho-ribosyl-N-formylglycinamide (FGAR) and tetrahydrofolate.</text>
</comment>
<comment type="catalytic activity">
    <reaction evidence="4">
        <text>N(1)-(5-phospho-beta-D-ribosyl)glycinamide + (6R)-10-formyltetrahydrofolate = N(2)-formyl-N(1)-(5-phospho-beta-D-ribosyl)glycinamide + (6S)-5,6,7,8-tetrahydrofolate + H(+)</text>
        <dbReference type="Rhea" id="RHEA:15053"/>
        <dbReference type="ChEBI" id="CHEBI:15378"/>
        <dbReference type="ChEBI" id="CHEBI:57453"/>
        <dbReference type="ChEBI" id="CHEBI:143788"/>
        <dbReference type="ChEBI" id="CHEBI:147286"/>
        <dbReference type="ChEBI" id="CHEBI:195366"/>
        <dbReference type="EC" id="2.1.2.2"/>
    </reaction>
</comment>
<organism evidence="5 6">
    <name type="scientific">Burkholderia vietnamiensis</name>
    <dbReference type="NCBI Taxonomy" id="60552"/>
    <lineage>
        <taxon>Bacteria</taxon>
        <taxon>Pseudomonadati</taxon>
        <taxon>Pseudomonadota</taxon>
        <taxon>Betaproteobacteria</taxon>
        <taxon>Burkholderiales</taxon>
        <taxon>Burkholderiaceae</taxon>
        <taxon>Burkholderia</taxon>
        <taxon>Burkholderia cepacia complex</taxon>
    </lineage>
</organism>
<comment type="caution">
    <text evidence="5">The sequence shown here is derived from an EMBL/GenBank/DDBJ whole genome shotgun (WGS) entry which is preliminary data.</text>
</comment>
<feature type="binding site" evidence="4">
    <location>
        <begin position="90"/>
        <end position="93"/>
    </location>
    <ligand>
        <name>(6R)-10-formyltetrahydrofolate</name>
        <dbReference type="ChEBI" id="CHEBI:195366"/>
    </ligand>
</feature>
<gene>
    <name evidence="4" type="primary">purN</name>
    <name evidence="5" type="ORF">C6T65_15365</name>
</gene>
<protein>
    <recommendedName>
        <fullName evidence="4">Phosphoribosylglycinamide formyltransferase</fullName>
        <ecNumber evidence="4">2.1.2.2</ecNumber>
    </recommendedName>
    <alternativeName>
        <fullName evidence="4">5'-phosphoribosylglycinamide transformylase</fullName>
    </alternativeName>
    <alternativeName>
        <fullName evidence="4">GAR transformylase</fullName>
        <shortName evidence="4">GART</shortName>
    </alternativeName>
</protein>
<feature type="site" description="Raises pKa of active site His" evidence="4">
    <location>
        <position position="145"/>
    </location>
</feature>
<feature type="active site" description="Proton donor" evidence="4">
    <location>
        <position position="109"/>
    </location>
</feature>
<dbReference type="InterPro" id="IPR002376">
    <property type="entry name" value="Formyl_transf_N"/>
</dbReference>
<evidence type="ECO:0000256" key="3">
    <source>
        <dbReference type="ARBA" id="ARBA00022755"/>
    </source>
</evidence>
<feature type="binding site" evidence="4">
    <location>
        <begin position="12"/>
        <end position="14"/>
    </location>
    <ligand>
        <name>N(1)-(5-phospho-beta-D-ribosyl)glycinamide</name>
        <dbReference type="ChEBI" id="CHEBI:143788"/>
    </ligand>
</feature>
<dbReference type="EMBL" id="PVHK01000106">
    <property type="protein sequence ID" value="PRH41531.1"/>
    <property type="molecule type" value="Genomic_DNA"/>
</dbReference>
<dbReference type="EC" id="2.1.2.2" evidence="4"/>
<evidence type="ECO:0000256" key="2">
    <source>
        <dbReference type="ARBA" id="ARBA00022679"/>
    </source>
</evidence>
<dbReference type="SUPFAM" id="SSF53328">
    <property type="entry name" value="Formyltransferase"/>
    <property type="match status" value="1"/>
</dbReference>
<dbReference type="InterPro" id="IPR004607">
    <property type="entry name" value="GART"/>
</dbReference>
<dbReference type="PANTHER" id="PTHR43369">
    <property type="entry name" value="PHOSPHORIBOSYLGLYCINAMIDE FORMYLTRANSFERASE"/>
    <property type="match status" value="1"/>
</dbReference>
<dbReference type="AlphaFoldDB" id="A0A118DL40"/>
<feature type="binding site" evidence="4">
    <location>
        <position position="65"/>
    </location>
    <ligand>
        <name>(6R)-10-formyltetrahydrofolate</name>
        <dbReference type="ChEBI" id="CHEBI:195366"/>
    </ligand>
</feature>
<dbReference type="Gene3D" id="3.40.50.170">
    <property type="entry name" value="Formyl transferase, N-terminal domain"/>
    <property type="match status" value="1"/>
</dbReference>
<dbReference type="GO" id="GO:0005829">
    <property type="term" value="C:cytosol"/>
    <property type="evidence" value="ECO:0007669"/>
    <property type="project" value="TreeGrafter"/>
</dbReference>
<comment type="similarity">
    <text evidence="4">Belongs to the GART family.</text>
</comment>
<evidence type="ECO:0000256" key="1">
    <source>
        <dbReference type="ARBA" id="ARBA00005054"/>
    </source>
</evidence>
<sequence>MKKLVILISGRGSNMEAIVRACAQERWPAQVAAVIANRPDAAGLAFAASHGVATAVVDHRAFDGRDSFDAALAAEIDRFAPDLVVLAGFMRILTPDFVRRYEGRLLNIHPSLLPSFKGVHTHQQALDAGVALHGVTVHFVSPELDSGAIVAQGAVPVRAGDDAAALAQRVLAVEHVLYPRAVRWFVEGSLRLENGRAVVAPHEARWIFADQPHTETSEGV</sequence>
<dbReference type="GO" id="GO:0006189">
    <property type="term" value="P:'de novo' IMP biosynthetic process"/>
    <property type="evidence" value="ECO:0007669"/>
    <property type="project" value="UniProtKB-UniRule"/>
</dbReference>
<dbReference type="NCBIfam" id="TIGR00639">
    <property type="entry name" value="PurN"/>
    <property type="match status" value="1"/>
</dbReference>
<dbReference type="Proteomes" id="UP000237632">
    <property type="component" value="Unassembled WGS sequence"/>
</dbReference>
<keyword evidence="3 4" id="KW-0658">Purine biosynthesis</keyword>
<feature type="binding site" evidence="4">
    <location>
        <position position="107"/>
    </location>
    <ligand>
        <name>(6R)-10-formyltetrahydrofolate</name>
        <dbReference type="ChEBI" id="CHEBI:195366"/>
    </ligand>
</feature>
<comment type="pathway">
    <text evidence="1 4">Purine metabolism; IMP biosynthesis via de novo pathway; N(2)-formyl-N(1)-(5-phospho-D-ribosyl)glycinamide from N(1)-(5-phospho-D-ribosyl)glycinamide (10-formyl THF route): step 1/1.</text>
</comment>
<proteinExistence type="inferred from homology"/>
<evidence type="ECO:0000313" key="5">
    <source>
        <dbReference type="EMBL" id="PRH41531.1"/>
    </source>
</evidence>
<dbReference type="PANTHER" id="PTHR43369:SF2">
    <property type="entry name" value="PHOSPHORIBOSYLGLYCINAMIDE FORMYLTRANSFERASE"/>
    <property type="match status" value="1"/>
</dbReference>
<accession>A0A118DL40</accession>
<keyword evidence="2 4" id="KW-0808">Transferase</keyword>